<accession>A0A4Q5N393</accession>
<keyword evidence="1" id="KW-0472">Membrane</keyword>
<comment type="caution">
    <text evidence="2">The sequence shown here is derived from an EMBL/GenBank/DDBJ whole genome shotgun (WGS) entry which is preliminary data.</text>
</comment>
<sequence>MHLTWKDGMATAFVGAGVALYGLSLAGTTVAGLTGNRSLVVAVFALGVAACYTAKAQIWQVYGAGGGQRSPMPYVVTISTLGGITLVAGIVAFVSGGAAALATMVAATFAMWALATVRHARARGPRRGLQADADLGLGQHAGRGVRDREIDAHGSRG</sequence>
<organism evidence="2 3">
    <name type="scientific">Pengzhenrongella frigida</name>
    <dbReference type="NCBI Taxonomy" id="1259133"/>
    <lineage>
        <taxon>Bacteria</taxon>
        <taxon>Bacillati</taxon>
        <taxon>Actinomycetota</taxon>
        <taxon>Actinomycetes</taxon>
        <taxon>Micrococcales</taxon>
        <taxon>Pengzhenrongella</taxon>
    </lineage>
</organism>
<keyword evidence="1" id="KW-0812">Transmembrane</keyword>
<feature type="transmembrane region" description="Helical" evidence="1">
    <location>
        <begin position="74"/>
        <end position="93"/>
    </location>
</feature>
<evidence type="ECO:0000313" key="3">
    <source>
        <dbReference type="Proteomes" id="UP000293764"/>
    </source>
</evidence>
<dbReference type="RefSeq" id="WP_130102647.1">
    <property type="nucleotide sequence ID" value="NZ_SDWW01000022.1"/>
</dbReference>
<feature type="transmembrane region" description="Helical" evidence="1">
    <location>
        <begin position="99"/>
        <end position="117"/>
    </location>
</feature>
<keyword evidence="1" id="KW-1133">Transmembrane helix</keyword>
<dbReference type="AlphaFoldDB" id="A0A4Q5N393"/>
<proteinExistence type="predicted"/>
<dbReference type="EMBL" id="SDWW01000022">
    <property type="protein sequence ID" value="RYV51077.1"/>
    <property type="molecule type" value="Genomic_DNA"/>
</dbReference>
<reference evidence="2 3" key="1">
    <citation type="submission" date="2019-01" db="EMBL/GenBank/DDBJ databases">
        <title>Novel species of Cellulomonas.</title>
        <authorList>
            <person name="Liu Q."/>
            <person name="Xin Y.-H."/>
        </authorList>
    </citation>
    <scope>NUCLEOTIDE SEQUENCE [LARGE SCALE GENOMIC DNA]</scope>
    <source>
        <strain evidence="2 3">HLT2-17</strain>
    </source>
</reference>
<gene>
    <name evidence="2" type="ORF">EUA98_10560</name>
</gene>
<protein>
    <submittedName>
        <fullName evidence="2">Uncharacterized protein</fullName>
    </submittedName>
</protein>
<keyword evidence="3" id="KW-1185">Reference proteome</keyword>
<evidence type="ECO:0000256" key="1">
    <source>
        <dbReference type="SAM" id="Phobius"/>
    </source>
</evidence>
<dbReference type="Proteomes" id="UP000293764">
    <property type="component" value="Unassembled WGS sequence"/>
</dbReference>
<name>A0A4Q5N393_9MICO</name>
<feature type="transmembrane region" description="Helical" evidence="1">
    <location>
        <begin position="36"/>
        <end position="54"/>
    </location>
</feature>
<evidence type="ECO:0000313" key="2">
    <source>
        <dbReference type="EMBL" id="RYV51077.1"/>
    </source>
</evidence>